<dbReference type="EMBL" id="RJVK01000006">
    <property type="protein sequence ID" value="ROR38699.1"/>
    <property type="molecule type" value="Genomic_DNA"/>
</dbReference>
<accession>A0AAJ4UWX8</accession>
<evidence type="ECO:0000313" key="3">
    <source>
        <dbReference type="Proteomes" id="UP000272781"/>
    </source>
</evidence>
<dbReference type="Proteomes" id="UP000272781">
    <property type="component" value="Unassembled WGS sequence"/>
</dbReference>
<organism evidence="2 3">
    <name type="scientific">Caminibacter pacificus</name>
    <dbReference type="NCBI Taxonomy" id="1424653"/>
    <lineage>
        <taxon>Bacteria</taxon>
        <taxon>Pseudomonadati</taxon>
        <taxon>Campylobacterota</taxon>
        <taxon>Epsilonproteobacteria</taxon>
        <taxon>Nautiliales</taxon>
        <taxon>Nautiliaceae</taxon>
        <taxon>Caminibacter</taxon>
    </lineage>
</organism>
<protein>
    <submittedName>
        <fullName evidence="2">Uncharacterized protein</fullName>
    </submittedName>
</protein>
<sequence length="921" mass="104195">MSEVTERKPFGRVILSYSNKDKTRIGNPNYIGRELFNPAEAVFTQKIEDTIPELRELINKAEEPIGGEVLKVLDTISINDMAFFTIGENGYISVIDKRINKPVKTYEVELDKNGRITTTIKQEVDANLQIIQPKIEKEKVEEFAINTANVFADLRKHVDTHAFVAELKKHNLIGENGAVELDTLAKAFQFIQAVIKAAESNPDEFIAAFNEKFQTNVKTLAEIKEKFNYFVLTGLKLNDVLKVAFTLEKMKGKTQEEIDNILKDYSEQDRFFLKSLAEALQELMDLSVRKANYIKVAYNANGQIVLFDNKTLNSIGNGEIHSDLGFAELTKEVREAFATIEKYHRKAQDEDCPTLEEAQEAENILRAAIEELTKEDNSLYVEKVVLPTIREADVVSLGGDDHNALKAFQVLFDFYMKKTFKQFIENKKDALYSDEVLLTKPGDDGKRRLRYNSYATLEKYGIDIPEELKDKKIDSYVIVAKLPTIPSYSNDFYLKTKSAIIGNVYMAGDKIVDIKSGTAYSQYLKTYAKLGNVLLGIANLEDPKKAKDYAIELNNIIKFQVRTRDGIKPLENVSSEYKKFIKAIEKPILRTLQKALNDGNIEEAKKIIENAGNAPAKTPVKVLSEFLKAYETYAKTNSIYTNNTIAFALKSKNVVNALKSGKDFEELKESLTKNERKLFGTFKSRFFVLKDAIITTLENDKLKIAEMDGIDEEKKQYLDIESVAKNMSFILNGNVKGKLYYTKTENNQLIINPYLSANGFITGVDNPVEAKTEFGITNYTLNKEVYNTIMQRLDEFTNNNMFILQKKNEETKKLIEQNKAAYANTQGIFGDKALGNKVKVQLGDIAPTEVNINVSEKPQNDIPAEVEELPTQYEVTDADIDIELDNDDNIPQPGEDEDIDILQVAINEKENTQAPNPINSL</sequence>
<dbReference type="AlphaFoldDB" id="A0AAJ4UWX8"/>
<gene>
    <name evidence="1" type="ORF">C6V80_10045</name>
    <name evidence="2" type="ORF">EDC58_1914</name>
</gene>
<keyword evidence="4" id="KW-1185">Reference proteome</keyword>
<dbReference type="Proteomes" id="UP000298805">
    <property type="component" value="Plasmid unnamed1"/>
</dbReference>
<evidence type="ECO:0000313" key="4">
    <source>
        <dbReference type="Proteomes" id="UP000298805"/>
    </source>
</evidence>
<dbReference type="EMBL" id="CP040940">
    <property type="protein sequence ID" value="QDD68186.1"/>
    <property type="molecule type" value="Genomic_DNA"/>
</dbReference>
<evidence type="ECO:0000313" key="1">
    <source>
        <dbReference type="EMBL" id="QDD68186.1"/>
    </source>
</evidence>
<reference evidence="1 4" key="2">
    <citation type="submission" date="2019-06" db="EMBL/GenBank/DDBJ databases">
        <title>A comparative analysis of the Nautiliaceae.</title>
        <authorList>
            <person name="Grosche A."/>
            <person name="Smedile F."/>
            <person name="Vetriani C."/>
        </authorList>
    </citation>
    <scope>NUCLEOTIDE SEQUENCE [LARGE SCALE GENOMIC DNA]</scope>
    <source>
        <strain evidence="1 4">TB6</strain>
        <plasmid evidence="1 4">unnamed1</plasmid>
    </source>
</reference>
<geneLocation type="plasmid" evidence="1 4">
    <name>unnamed1</name>
</geneLocation>
<evidence type="ECO:0000313" key="2">
    <source>
        <dbReference type="EMBL" id="ROR38699.1"/>
    </source>
</evidence>
<reference evidence="2 3" key="1">
    <citation type="submission" date="2018-11" db="EMBL/GenBank/DDBJ databases">
        <title>Genomic Encyclopedia of Type Strains, Phase IV (KMG-IV): sequencing the most valuable type-strain genomes for metagenomic binning, comparative biology and taxonomic classification.</title>
        <authorList>
            <person name="Goeker M."/>
        </authorList>
    </citation>
    <scope>NUCLEOTIDE SEQUENCE [LARGE SCALE GENOMIC DNA]</scope>
    <source>
        <strain evidence="2 3">DSM 27783</strain>
    </source>
</reference>
<dbReference type="RefSeq" id="WP_123353286.1">
    <property type="nucleotide sequence ID" value="NZ_CP040940.1"/>
</dbReference>
<name>A0AAJ4UWX8_9BACT</name>
<keyword evidence="1" id="KW-0614">Plasmid</keyword>
<proteinExistence type="predicted"/>